<dbReference type="Pfam" id="PF14972">
    <property type="entry name" value="Mito_morph_reg"/>
    <property type="match status" value="1"/>
</dbReference>
<evidence type="ECO:0000256" key="2">
    <source>
        <dbReference type="ARBA" id="ARBA00004448"/>
    </source>
</evidence>
<evidence type="ECO:0000256" key="1">
    <source>
        <dbReference type="ARBA" id="ARBA00002812"/>
    </source>
</evidence>
<dbReference type="Proteomes" id="UP001235939">
    <property type="component" value="Chromosome 14"/>
</dbReference>
<evidence type="ECO:0000256" key="6">
    <source>
        <dbReference type="ARBA" id="ARBA00022989"/>
    </source>
</evidence>
<keyword evidence="10" id="KW-1185">Reference proteome</keyword>
<evidence type="ECO:0000313" key="10">
    <source>
        <dbReference type="Proteomes" id="UP001235939"/>
    </source>
</evidence>
<keyword evidence="5" id="KW-0999">Mitochondrion inner membrane</keyword>
<evidence type="ECO:0000256" key="8">
    <source>
        <dbReference type="ARBA" id="ARBA00023136"/>
    </source>
</evidence>
<evidence type="ECO:0000256" key="5">
    <source>
        <dbReference type="ARBA" id="ARBA00022792"/>
    </source>
</evidence>
<keyword evidence="8" id="KW-0472">Membrane</keyword>
<evidence type="ECO:0000313" key="9">
    <source>
        <dbReference type="EMBL" id="UYV76390.1"/>
    </source>
</evidence>
<evidence type="ECO:0000256" key="7">
    <source>
        <dbReference type="ARBA" id="ARBA00023128"/>
    </source>
</evidence>
<reference evidence="9 10" key="1">
    <citation type="submission" date="2022-01" db="EMBL/GenBank/DDBJ databases">
        <title>A chromosomal length assembly of Cordylochernes scorpioides.</title>
        <authorList>
            <person name="Zeh D."/>
            <person name="Zeh J."/>
        </authorList>
    </citation>
    <scope>NUCLEOTIDE SEQUENCE [LARGE SCALE GENOMIC DNA]</scope>
    <source>
        <strain evidence="9">IN4F17</strain>
        <tissue evidence="9">Whole Body</tissue>
    </source>
</reference>
<evidence type="ECO:0000256" key="4">
    <source>
        <dbReference type="ARBA" id="ARBA00022692"/>
    </source>
</evidence>
<comment type="similarity">
    <text evidence="3">Belongs to the TMEM11 family.</text>
</comment>
<protein>
    <submittedName>
        <fullName evidence="9">TMEM11</fullName>
    </submittedName>
</protein>
<keyword evidence="4" id="KW-0812">Transmembrane</keyword>
<dbReference type="InterPro" id="IPR026120">
    <property type="entry name" value="TMEM11"/>
</dbReference>
<keyword evidence="6" id="KW-1133">Transmembrane helix</keyword>
<sequence>MSSISCGCSEDFRDIAIIQEIYDGESSYEVFENDLETALESGISTIVIEPTRLGEETARWIALGNCLHKTAVLSGLGTVLTASLWPDRWYLYSPLAFTSLLCSTIYGVSWQFDPCCKYQVETNLKNLAKLPLHTLVSNTPIVLVRKDDTYRKILHSAFTLGALAHCGYLFYRLCST</sequence>
<dbReference type="PANTHER" id="PTHR15099:SF2">
    <property type="entry name" value="TRANSMEMBRANE PROTEIN 11, MITOCHONDRIAL"/>
    <property type="match status" value="1"/>
</dbReference>
<organism evidence="9 10">
    <name type="scientific">Cordylochernes scorpioides</name>
    <dbReference type="NCBI Taxonomy" id="51811"/>
    <lineage>
        <taxon>Eukaryota</taxon>
        <taxon>Metazoa</taxon>
        <taxon>Ecdysozoa</taxon>
        <taxon>Arthropoda</taxon>
        <taxon>Chelicerata</taxon>
        <taxon>Arachnida</taxon>
        <taxon>Pseudoscorpiones</taxon>
        <taxon>Cheliferoidea</taxon>
        <taxon>Chernetidae</taxon>
        <taxon>Cordylochernes</taxon>
    </lineage>
</organism>
<accession>A0ABY6L5I4</accession>
<comment type="subcellular location">
    <subcellularLocation>
        <location evidence="2">Mitochondrion inner membrane</location>
        <topology evidence="2">Multi-pass membrane protein</topology>
    </subcellularLocation>
</comment>
<dbReference type="PANTHER" id="PTHR15099">
    <property type="entry name" value="PROTEIN PM1"/>
    <property type="match status" value="1"/>
</dbReference>
<name>A0ABY6L5I4_9ARAC</name>
<dbReference type="EMBL" id="CP092876">
    <property type="protein sequence ID" value="UYV76390.1"/>
    <property type="molecule type" value="Genomic_DNA"/>
</dbReference>
<keyword evidence="7" id="KW-0496">Mitochondrion</keyword>
<gene>
    <name evidence="9" type="ORF">LAZ67_14000264</name>
</gene>
<comment type="function">
    <text evidence="1">Plays a role in mitochondrial morphogenesis.</text>
</comment>
<proteinExistence type="inferred from homology"/>
<evidence type="ECO:0000256" key="3">
    <source>
        <dbReference type="ARBA" id="ARBA00006060"/>
    </source>
</evidence>